<dbReference type="Proteomes" id="UP001189143">
    <property type="component" value="Unassembled WGS sequence"/>
</dbReference>
<organism evidence="1 2">
    <name type="scientific">Clostridium neonatale</name>
    <dbReference type="NCBI Taxonomy" id="137838"/>
    <lineage>
        <taxon>Bacteria</taxon>
        <taxon>Bacillati</taxon>
        <taxon>Bacillota</taxon>
        <taxon>Clostridia</taxon>
        <taxon>Eubacteriales</taxon>
        <taxon>Clostridiaceae</taxon>
        <taxon>Clostridium</taxon>
    </lineage>
</organism>
<dbReference type="AlphaFoldDB" id="A0AAD1YEJ4"/>
<dbReference type="RefSeq" id="WP_317049574.1">
    <property type="nucleotide sequence ID" value="NZ_CAMRXC010000240.1"/>
</dbReference>
<evidence type="ECO:0000313" key="2">
    <source>
        <dbReference type="Proteomes" id="UP001189143"/>
    </source>
</evidence>
<protein>
    <submittedName>
        <fullName evidence="1">Uncharacterized protein</fullName>
    </submittedName>
</protein>
<sequence length="110" mass="13068">MSKFIEVHETIINVDDIRKVEFLGDDIYLGLFPKGQHGEYICDFIPFDFARIHTFDGNVIPLFIHLYIPEEEESEDDWIKRNRDYISMTMTQLSDILKPINITGKEYFDF</sequence>
<name>A0AAD1YEJ4_9CLOT</name>
<dbReference type="EMBL" id="CAMTCP010000111">
    <property type="protein sequence ID" value="CAI3557101.1"/>
    <property type="molecule type" value="Genomic_DNA"/>
</dbReference>
<evidence type="ECO:0000313" key="1">
    <source>
        <dbReference type="EMBL" id="CAI3557101.1"/>
    </source>
</evidence>
<reference evidence="1" key="1">
    <citation type="submission" date="2022-10" db="EMBL/GenBank/DDBJ databases">
        <authorList>
            <person name="Aires J."/>
            <person name="Mesa V."/>
        </authorList>
    </citation>
    <scope>NUCLEOTIDE SEQUENCE</scope>
    <source>
        <strain evidence="1">Clostridium neonatale JD116</strain>
    </source>
</reference>
<proteinExistence type="predicted"/>
<accession>A0AAD1YEJ4</accession>
<comment type="caution">
    <text evidence="1">The sequence shown here is derived from an EMBL/GenBank/DDBJ whole genome shotgun (WGS) entry which is preliminary data.</text>
</comment>
<gene>
    <name evidence="1" type="ORF">CNEO2_10009</name>
</gene>